<reference evidence="3" key="1">
    <citation type="submission" date="2025-08" db="UniProtKB">
        <authorList>
            <consortium name="RefSeq"/>
        </authorList>
    </citation>
    <scope>IDENTIFICATION</scope>
    <source>
        <tissue evidence="3">Leaves</tissue>
    </source>
</reference>
<dbReference type="RefSeq" id="XP_035551672.1">
    <property type="nucleotide sequence ID" value="XM_035695779.1"/>
</dbReference>
<dbReference type="Gene3D" id="3.10.20.90">
    <property type="entry name" value="Phosphatidylinositol 3-kinase Catalytic Subunit, Chain A, domain 1"/>
    <property type="match status" value="1"/>
</dbReference>
<dbReference type="InterPro" id="IPR053198">
    <property type="entry name" value="Gynoecium_Dev_Regulator"/>
</dbReference>
<dbReference type="FunFam" id="3.10.20.90:FF:000058">
    <property type="entry name" value="Octicosapeptide/phox/Bem1p domain kinase superfamily protein"/>
    <property type="match status" value="1"/>
</dbReference>
<dbReference type="KEGG" id="jre:108981294"/>
<proteinExistence type="predicted"/>
<sequence>MENYSYSSYPDSGNSSPRSREIECETPSWDETSTPASVHYKVKFMCSYGGKIQPRPYDNQLAYVGGETKILAVDRTVKFSTIESKLSSLIPDADAVCFKYQLPGEDLDALISVTNDDDLEHMMLEYDRLYGASAKPARLRLFLFNINNSVLTPAPDPTSFGSANLQQQEQTKSERQWFVDALNSVQIDGSSPPANPDLQFGLDKGLFPATKLQDSAPVPTVPDALTKNVSVGSDCGSEGRHQIGEPAVSPTAIQRQFQDLQRLQIAANHEQNIFQIKSDEGNPRAYAREYYPQKAPEKMAPAATALPVPVQVPISATYMPERHMNTGGYHPVGATGADHHQPVYLISTPTGVYQAVQPVGHAYYGVQRVVSEAYREQPVYNAATQQQQMTVGGAYGAEGSIQVMQQQQQQQAETGYAQVGFDSAGRQVYYTAQGGVLPSYQTVVVDARQGGGGAVLNQEGKVVAKNSAV</sequence>
<name>A0A6P9FAN3_JUGRE</name>
<dbReference type="SUPFAM" id="SSF54277">
    <property type="entry name" value="CAD &amp; PB1 domains"/>
    <property type="match status" value="1"/>
</dbReference>
<keyword evidence="2" id="KW-1185">Reference proteome</keyword>
<feature type="region of interest" description="Disordered" evidence="1">
    <location>
        <begin position="1"/>
        <end position="28"/>
    </location>
</feature>
<dbReference type="AlphaFoldDB" id="A0A6P9FAN3"/>
<dbReference type="OrthoDB" id="1938580at2759"/>
<evidence type="ECO:0000313" key="3">
    <source>
        <dbReference type="RefSeq" id="XP_035551672.1"/>
    </source>
</evidence>
<dbReference type="PANTHER" id="PTHR31066">
    <property type="entry name" value="OS05G0427100 PROTEIN-RELATED"/>
    <property type="match status" value="1"/>
</dbReference>
<evidence type="ECO:0000313" key="2">
    <source>
        <dbReference type="Proteomes" id="UP000235220"/>
    </source>
</evidence>
<dbReference type="GeneID" id="108981294"/>
<gene>
    <name evidence="3" type="primary">LOC108981294</name>
</gene>
<organism evidence="2 3">
    <name type="scientific">Juglans regia</name>
    <name type="common">English walnut</name>
    <dbReference type="NCBI Taxonomy" id="51240"/>
    <lineage>
        <taxon>Eukaryota</taxon>
        <taxon>Viridiplantae</taxon>
        <taxon>Streptophyta</taxon>
        <taxon>Embryophyta</taxon>
        <taxon>Tracheophyta</taxon>
        <taxon>Spermatophyta</taxon>
        <taxon>Magnoliopsida</taxon>
        <taxon>eudicotyledons</taxon>
        <taxon>Gunneridae</taxon>
        <taxon>Pentapetalae</taxon>
        <taxon>rosids</taxon>
        <taxon>fabids</taxon>
        <taxon>Fagales</taxon>
        <taxon>Juglandaceae</taxon>
        <taxon>Juglans</taxon>
    </lineage>
</organism>
<dbReference type="PANTHER" id="PTHR31066:SF85">
    <property type="entry name" value="OS02G0809100 PROTEIN"/>
    <property type="match status" value="1"/>
</dbReference>
<accession>A0A6P9FAN3</accession>
<dbReference type="SMART" id="SM00666">
    <property type="entry name" value="PB1"/>
    <property type="match status" value="1"/>
</dbReference>
<protein>
    <submittedName>
        <fullName evidence="3">Uncharacterized protein LOC108981294</fullName>
    </submittedName>
</protein>
<dbReference type="Pfam" id="PF00564">
    <property type="entry name" value="PB1"/>
    <property type="match status" value="1"/>
</dbReference>
<dbReference type="FunCoup" id="A0A6P9FAN3">
    <property type="interactions" value="1752"/>
</dbReference>
<dbReference type="Proteomes" id="UP000235220">
    <property type="component" value="Chromosome 11"/>
</dbReference>
<dbReference type="InterPro" id="IPR000270">
    <property type="entry name" value="PB1_dom"/>
</dbReference>
<feature type="compositionally biased region" description="Low complexity" evidence="1">
    <location>
        <begin position="1"/>
        <end position="17"/>
    </location>
</feature>
<dbReference type="Gramene" id="Jr11_21440_p1">
    <property type="protein sequence ID" value="cds.Jr11_21440_p1"/>
    <property type="gene ID" value="Jr11_21440"/>
</dbReference>
<dbReference type="CDD" id="cd06410">
    <property type="entry name" value="PB1_UP2"/>
    <property type="match status" value="1"/>
</dbReference>
<evidence type="ECO:0000256" key="1">
    <source>
        <dbReference type="SAM" id="MobiDB-lite"/>
    </source>
</evidence>